<dbReference type="Proteomes" id="UP000272474">
    <property type="component" value="Unassembled WGS sequence"/>
</dbReference>
<dbReference type="EMBL" id="RBAL01000006">
    <property type="protein sequence ID" value="RKN42281.1"/>
    <property type="molecule type" value="Genomic_DNA"/>
</dbReference>
<feature type="region of interest" description="Disordered" evidence="1">
    <location>
        <begin position="69"/>
        <end position="202"/>
    </location>
</feature>
<evidence type="ECO:0000256" key="1">
    <source>
        <dbReference type="SAM" id="MobiDB-lite"/>
    </source>
</evidence>
<keyword evidence="2" id="KW-0732">Signal</keyword>
<dbReference type="InterPro" id="IPR008258">
    <property type="entry name" value="Transglycosylase_SLT_dom_1"/>
</dbReference>
<evidence type="ECO:0000313" key="5">
    <source>
        <dbReference type="Proteomes" id="UP000272474"/>
    </source>
</evidence>
<feature type="compositionally biased region" description="Acidic residues" evidence="1">
    <location>
        <begin position="108"/>
        <end position="136"/>
    </location>
</feature>
<feature type="signal peptide" evidence="2">
    <location>
        <begin position="1"/>
        <end position="41"/>
    </location>
</feature>
<comment type="caution">
    <text evidence="4">The sequence shown here is derived from an EMBL/GenBank/DDBJ whole genome shotgun (WGS) entry which is preliminary data.</text>
</comment>
<evidence type="ECO:0000256" key="2">
    <source>
        <dbReference type="SAM" id="SignalP"/>
    </source>
</evidence>
<name>A0A3A9Z1J7_9ACTN</name>
<reference evidence="4 5" key="1">
    <citation type="journal article" date="2014" name="Int. J. Syst. Evol. Microbiol.">
        <title>Streptomyces hoynatensis sp. nov., isolated from deep marine sediment.</title>
        <authorList>
            <person name="Veyisoglu A."/>
            <person name="Sahin N."/>
        </authorList>
    </citation>
    <scope>NUCLEOTIDE SEQUENCE [LARGE SCALE GENOMIC DNA]</scope>
    <source>
        <strain evidence="4 5">KCTC 29097</strain>
    </source>
</reference>
<evidence type="ECO:0000313" key="4">
    <source>
        <dbReference type="EMBL" id="RKN42281.1"/>
    </source>
</evidence>
<feature type="compositionally biased region" description="Basic and acidic residues" evidence="1">
    <location>
        <begin position="98"/>
        <end position="107"/>
    </location>
</feature>
<feature type="compositionally biased region" description="Low complexity" evidence="1">
    <location>
        <begin position="137"/>
        <end position="195"/>
    </location>
</feature>
<evidence type="ECO:0000259" key="3">
    <source>
        <dbReference type="Pfam" id="PF01464"/>
    </source>
</evidence>
<proteinExistence type="predicted"/>
<dbReference type="OrthoDB" id="4629613at2"/>
<protein>
    <submittedName>
        <fullName evidence="4">Lytic transglycosylase</fullName>
    </submittedName>
</protein>
<organism evidence="4 5">
    <name type="scientific">Streptomyces hoynatensis</name>
    <dbReference type="NCBI Taxonomy" id="1141874"/>
    <lineage>
        <taxon>Bacteria</taxon>
        <taxon>Bacillati</taxon>
        <taxon>Actinomycetota</taxon>
        <taxon>Actinomycetes</taxon>
        <taxon>Kitasatosporales</taxon>
        <taxon>Streptomycetaceae</taxon>
        <taxon>Streptomyces</taxon>
    </lineage>
</organism>
<dbReference type="RefSeq" id="WP_120678878.1">
    <property type="nucleotide sequence ID" value="NZ_RBAL01000006.1"/>
</dbReference>
<accession>A0A3A9Z1J7</accession>
<sequence>MPASPAHTQRQIRLRKTATAVLTATGIAALALTAAPASAGAAEPAVRAANARAVSWDVKAADVTAQRLTENATTGAEEADEGTVEAGAREHRHHCRHHGAESGRQDEDTQDTEGTEDTDETEGTADAQPEEAEEEQAQAAAPESAPAEEAAPESAPAGSAPEPAAEPQAQPSSEPAAEEAAPAPAAQTESAPAEAAEPEYPDNLDGWIRESLAVMADHGIPGSYNGLYRNIIRESSGNPWAINNWDINAINGTPSKGLLQVIQPTFDTYHVEGTSWDIYDPVANITAAANYAWHRYGSIDNVNGPY</sequence>
<dbReference type="SUPFAM" id="SSF53955">
    <property type="entry name" value="Lysozyme-like"/>
    <property type="match status" value="1"/>
</dbReference>
<dbReference type="AlphaFoldDB" id="A0A3A9Z1J7"/>
<dbReference type="Pfam" id="PF01464">
    <property type="entry name" value="SLT"/>
    <property type="match status" value="1"/>
</dbReference>
<feature type="domain" description="Transglycosylase SLT" evidence="3">
    <location>
        <begin position="231"/>
        <end position="301"/>
    </location>
</feature>
<dbReference type="Gene3D" id="1.10.530.10">
    <property type="match status" value="1"/>
</dbReference>
<keyword evidence="5" id="KW-1185">Reference proteome</keyword>
<dbReference type="InterPro" id="IPR023346">
    <property type="entry name" value="Lysozyme-like_dom_sf"/>
</dbReference>
<gene>
    <name evidence="4" type="ORF">D7294_12585</name>
</gene>
<feature type="chain" id="PRO_5017379265" evidence="2">
    <location>
        <begin position="42"/>
        <end position="306"/>
    </location>
</feature>